<evidence type="ECO:0000313" key="1">
    <source>
        <dbReference type="EMBL" id="QUS40666.1"/>
    </source>
</evidence>
<dbReference type="Proteomes" id="UP000682843">
    <property type="component" value="Chromosome"/>
</dbReference>
<reference evidence="1 2" key="1">
    <citation type="submission" date="2019-02" db="EMBL/GenBank/DDBJ databases">
        <title>Emended description of the genus Rhodopseudomonas and description of Rhodopseudomonas albus sp. nov., a non-phototrophic, heavy-metal-tolerant bacterium isolated from garden soil.</title>
        <authorList>
            <person name="Bao Z."/>
            <person name="Cao W.W."/>
            <person name="Sato Y."/>
            <person name="Nishizawa T."/>
            <person name="Zhao J."/>
            <person name="Guo Y."/>
            <person name="Ohta H."/>
        </authorList>
    </citation>
    <scope>NUCLEOTIDE SEQUENCE [LARGE SCALE GENOMIC DNA]</scope>
    <source>
        <strain evidence="1 2">SK50-23</strain>
    </source>
</reference>
<organism evidence="1 2">
    <name type="scientific">Tardiphaga alba</name>
    <dbReference type="NCBI Taxonomy" id="340268"/>
    <lineage>
        <taxon>Bacteria</taxon>
        <taxon>Pseudomonadati</taxon>
        <taxon>Pseudomonadota</taxon>
        <taxon>Alphaproteobacteria</taxon>
        <taxon>Hyphomicrobiales</taxon>
        <taxon>Nitrobacteraceae</taxon>
        <taxon>Tardiphaga</taxon>
    </lineage>
</organism>
<keyword evidence="2" id="KW-1185">Reference proteome</keyword>
<gene>
    <name evidence="1" type="ORF">RPMA_18890</name>
</gene>
<sequence>MNINEEQDLFYANLGRCIAQWSHVEDALYGVFSTAIAKPNEERQANLAVQASFYSVNLSEGKFNITNAAVRFRVIEGMTNELTDPRRRLLGIWELLMKKADKRRTKRNQIAHFQVLTDVHAAEGKRLALRPAIFNPNGILRPSRPFHCAELHAICRSFGRLGQDLSAFSYALGLTFGQRAREDDYEEQWAGLTSRLSGRVYEGQASA</sequence>
<dbReference type="RefSeq" id="WP_211909253.1">
    <property type="nucleotide sequence ID" value="NZ_CP036498.1"/>
</dbReference>
<accession>A0ABX8AA81</accession>
<dbReference type="EMBL" id="CP036498">
    <property type="protein sequence ID" value="QUS40666.1"/>
    <property type="molecule type" value="Genomic_DNA"/>
</dbReference>
<protein>
    <recommendedName>
        <fullName evidence="3">HEPN AbiU2-like domain-containing protein</fullName>
    </recommendedName>
</protein>
<name>A0ABX8AA81_9BRAD</name>
<evidence type="ECO:0000313" key="2">
    <source>
        <dbReference type="Proteomes" id="UP000682843"/>
    </source>
</evidence>
<evidence type="ECO:0008006" key="3">
    <source>
        <dbReference type="Google" id="ProtNLM"/>
    </source>
</evidence>
<proteinExistence type="predicted"/>